<gene>
    <name evidence="1" type="ordered locus">VMUT_0836</name>
</gene>
<dbReference type="RefSeq" id="WP_013604208.1">
    <property type="nucleotide sequence ID" value="NC_015151.1"/>
</dbReference>
<sequence>MLSGKVDSLGSRIDELRKDVVGRLDYVANLLQSLNSNIAATYELTSRVMAKLMELYTRHQPAHATQ</sequence>
<name>F0QWJ8_VULM7</name>
<dbReference type="Proteomes" id="UP000007485">
    <property type="component" value="Chromosome"/>
</dbReference>
<dbReference type="KEGG" id="vmo:VMUT_0836"/>
<dbReference type="AlphaFoldDB" id="F0QWJ8"/>
<organism evidence="1 2">
    <name type="scientific">Vulcanisaeta moutnovskia (strain 768-28)</name>
    <dbReference type="NCBI Taxonomy" id="985053"/>
    <lineage>
        <taxon>Archaea</taxon>
        <taxon>Thermoproteota</taxon>
        <taxon>Thermoprotei</taxon>
        <taxon>Thermoproteales</taxon>
        <taxon>Thermoproteaceae</taxon>
        <taxon>Vulcanisaeta</taxon>
    </lineage>
</organism>
<proteinExistence type="predicted"/>
<dbReference type="GeneID" id="10288488"/>
<evidence type="ECO:0000313" key="1">
    <source>
        <dbReference type="EMBL" id="ADY01046.1"/>
    </source>
</evidence>
<reference evidence="1 2" key="1">
    <citation type="journal article" date="2011" name="J. Bacteriol.">
        <title>Complete genome sequence of 'Vulcanisaeta moutnovskia' strain 768-28, a novel member of the hyperthermophilic crenarchaeal genus vulcanisaeta.</title>
        <authorList>
            <person name="Gumerov V.M."/>
            <person name="Mardanov A.V."/>
            <person name="Beletsky A.V."/>
            <person name="Prokofeva M.I."/>
            <person name="Bonch-Osmolovskaya E.A."/>
            <person name="Ravin N.V."/>
            <person name="Skryabin K.G."/>
        </authorList>
    </citation>
    <scope>NUCLEOTIDE SEQUENCE [LARGE SCALE GENOMIC DNA]</scope>
    <source>
        <strain evidence="1 2">768-28</strain>
    </source>
</reference>
<accession>F0QWJ8</accession>
<protein>
    <submittedName>
        <fullName evidence="1">Uncharacterized protein</fullName>
    </submittedName>
</protein>
<dbReference type="OrthoDB" id="25777at2157"/>
<evidence type="ECO:0000313" key="2">
    <source>
        <dbReference type="Proteomes" id="UP000007485"/>
    </source>
</evidence>
<dbReference type="EMBL" id="CP002529">
    <property type="protein sequence ID" value="ADY01046.1"/>
    <property type="molecule type" value="Genomic_DNA"/>
</dbReference>
<dbReference type="eggNOG" id="arCOG03725">
    <property type="taxonomic scope" value="Archaea"/>
</dbReference>
<keyword evidence="2" id="KW-1185">Reference proteome</keyword>
<dbReference type="HOGENOM" id="CLU_2821134_0_0_2"/>